<evidence type="ECO:0000256" key="4">
    <source>
        <dbReference type="ARBA" id="ARBA00022723"/>
    </source>
</evidence>
<dbReference type="Gene3D" id="3.40.50.1400">
    <property type="match status" value="2"/>
</dbReference>
<dbReference type="Proteomes" id="UP000199749">
    <property type="component" value="Chromosome"/>
</dbReference>
<keyword evidence="6 10" id="KW-0350">Heme biosynthesis</keyword>
<evidence type="ECO:0000256" key="1">
    <source>
        <dbReference type="ARBA" id="ARBA00004744"/>
    </source>
</evidence>
<dbReference type="InterPro" id="IPR019772">
    <property type="entry name" value="Ferrochelatase_AS"/>
</dbReference>
<dbReference type="CDD" id="cd00419">
    <property type="entry name" value="Ferrochelatase_C"/>
    <property type="match status" value="1"/>
</dbReference>
<comment type="similarity">
    <text evidence="2 10 11">Belongs to the ferrochelatase family.</text>
</comment>
<gene>
    <name evidence="10" type="primary">cpfC</name>
    <name evidence="12" type="ORF">CG419_07790</name>
</gene>
<evidence type="ECO:0000256" key="7">
    <source>
        <dbReference type="ARBA" id="ARBA00023239"/>
    </source>
</evidence>
<dbReference type="HAMAP" id="MF_00323">
    <property type="entry name" value="Ferrochelatase"/>
    <property type="match status" value="1"/>
</dbReference>
<comment type="catalytic activity">
    <reaction evidence="9">
        <text>Fe-coproporphyrin III + 2 H(+) = coproporphyrin III + Fe(2+)</text>
        <dbReference type="Rhea" id="RHEA:49572"/>
        <dbReference type="ChEBI" id="CHEBI:15378"/>
        <dbReference type="ChEBI" id="CHEBI:29033"/>
        <dbReference type="ChEBI" id="CHEBI:68438"/>
        <dbReference type="ChEBI" id="CHEBI:131725"/>
        <dbReference type="EC" id="4.99.1.9"/>
    </reaction>
    <physiologicalReaction direction="right-to-left" evidence="9">
        <dbReference type="Rhea" id="RHEA:49574"/>
    </physiologicalReaction>
</comment>
<dbReference type="InterPro" id="IPR033659">
    <property type="entry name" value="Ferrochelatase_N"/>
</dbReference>
<dbReference type="RefSeq" id="WP_089556970.1">
    <property type="nucleotide sequence ID" value="NZ_CP022474.1"/>
</dbReference>
<protein>
    <recommendedName>
        <fullName evidence="10">Coproporphyrin III ferrochelatase</fullName>
        <ecNumber evidence="10">4.99.1.9</ecNumber>
    </recommendedName>
</protein>
<comment type="subcellular location">
    <subcellularLocation>
        <location evidence="10 11">Cytoplasm</location>
    </subcellularLocation>
</comment>
<keyword evidence="4 10" id="KW-0479">Metal-binding</keyword>
<dbReference type="Pfam" id="PF00762">
    <property type="entry name" value="Ferrochelatase"/>
    <property type="match status" value="1"/>
</dbReference>
<dbReference type="AlphaFoldDB" id="A0AAC9Y136"/>
<evidence type="ECO:0000256" key="6">
    <source>
        <dbReference type="ARBA" id="ARBA00023133"/>
    </source>
</evidence>
<dbReference type="PROSITE" id="PS00534">
    <property type="entry name" value="FERROCHELATASE"/>
    <property type="match status" value="1"/>
</dbReference>
<dbReference type="PANTHER" id="PTHR11108:SF1">
    <property type="entry name" value="FERROCHELATASE, MITOCHONDRIAL"/>
    <property type="match status" value="1"/>
</dbReference>
<evidence type="ECO:0000313" key="12">
    <source>
        <dbReference type="EMBL" id="ASN60555.1"/>
    </source>
</evidence>
<dbReference type="InterPro" id="IPR033644">
    <property type="entry name" value="Ferrochelatase_C"/>
</dbReference>
<evidence type="ECO:0000256" key="5">
    <source>
        <dbReference type="ARBA" id="ARBA00023004"/>
    </source>
</evidence>
<keyword evidence="8 10" id="KW-0627">Porphyrin biosynthesis</keyword>
<evidence type="ECO:0000256" key="11">
    <source>
        <dbReference type="RuleBase" id="RU000607"/>
    </source>
</evidence>
<dbReference type="PANTHER" id="PTHR11108">
    <property type="entry name" value="FERROCHELATASE"/>
    <property type="match status" value="1"/>
</dbReference>
<keyword evidence="5 10" id="KW-0408">Iron</keyword>
<evidence type="ECO:0000256" key="3">
    <source>
        <dbReference type="ARBA" id="ARBA00022490"/>
    </source>
</evidence>
<dbReference type="FunFam" id="3.40.50.1400:FF:000002">
    <property type="entry name" value="Ferrochelatase"/>
    <property type="match status" value="1"/>
</dbReference>
<organism evidence="12 13">
    <name type="scientific">Latilactobacillus curvatus</name>
    <name type="common">Lactobacillus curvatus</name>
    <dbReference type="NCBI Taxonomy" id="28038"/>
    <lineage>
        <taxon>Bacteria</taxon>
        <taxon>Bacillati</taxon>
        <taxon>Bacillota</taxon>
        <taxon>Bacilli</taxon>
        <taxon>Lactobacillales</taxon>
        <taxon>Lactobacillaceae</taxon>
        <taxon>Latilactobacillus</taxon>
    </lineage>
</organism>
<name>A0AAC9Y136_LATCU</name>
<reference evidence="12 13" key="1">
    <citation type="submission" date="2017-07" db="EMBL/GenBank/DDBJ databases">
        <title>Lactobacillus curvatus MRS6 whole genome.</title>
        <authorList>
            <person name="Jans C."/>
            <person name="Lagler S."/>
            <person name="Lacroix C."/>
            <person name="Meile L."/>
            <person name="Stevens M.J.A."/>
        </authorList>
    </citation>
    <scope>NUCLEOTIDE SEQUENCE [LARGE SCALE GENOMIC DNA]</scope>
    <source>
        <strain evidence="12 13">MRS6</strain>
    </source>
</reference>
<feature type="binding site" evidence="10">
    <location>
        <position position="190"/>
    </location>
    <ligand>
        <name>Fe(2+)</name>
        <dbReference type="ChEBI" id="CHEBI:29033"/>
    </ligand>
</feature>
<keyword evidence="3 10" id="KW-0963">Cytoplasm</keyword>
<evidence type="ECO:0000256" key="10">
    <source>
        <dbReference type="HAMAP-Rule" id="MF_00323"/>
    </source>
</evidence>
<dbReference type="EC" id="4.99.1.9" evidence="10"/>
<evidence type="ECO:0000256" key="2">
    <source>
        <dbReference type="ARBA" id="ARBA00007718"/>
    </source>
</evidence>
<feature type="binding site" evidence="10">
    <location>
        <position position="269"/>
    </location>
    <ligand>
        <name>Fe(2+)</name>
        <dbReference type="ChEBI" id="CHEBI:29033"/>
    </ligand>
</feature>
<evidence type="ECO:0000256" key="9">
    <source>
        <dbReference type="ARBA" id="ARBA00024536"/>
    </source>
</evidence>
<dbReference type="SUPFAM" id="SSF53800">
    <property type="entry name" value="Chelatase"/>
    <property type="match status" value="1"/>
</dbReference>
<dbReference type="GO" id="GO:0005737">
    <property type="term" value="C:cytoplasm"/>
    <property type="evidence" value="ECO:0007669"/>
    <property type="project" value="UniProtKB-SubCell"/>
</dbReference>
<dbReference type="GO" id="GO:0046872">
    <property type="term" value="F:metal ion binding"/>
    <property type="evidence" value="ECO:0007669"/>
    <property type="project" value="UniProtKB-UniRule"/>
</dbReference>
<dbReference type="InterPro" id="IPR001015">
    <property type="entry name" value="Ferrochelatase"/>
</dbReference>
<dbReference type="GO" id="GO:0004325">
    <property type="term" value="F:ferrochelatase activity"/>
    <property type="evidence" value="ECO:0007669"/>
    <property type="project" value="UniProtKB-UniRule"/>
</dbReference>
<dbReference type="EMBL" id="CP022474">
    <property type="protein sequence ID" value="ASN60555.1"/>
    <property type="molecule type" value="Genomic_DNA"/>
</dbReference>
<comment type="caution">
    <text evidence="10">Lacks conserved residue(s) required for the propagation of feature annotation.</text>
</comment>
<comment type="function">
    <text evidence="10 11">Involved in coproporphyrin-dependent heme b biosynthesis. Catalyzes the insertion of ferrous iron into coproporphyrin III to form Fe-coproporphyrin III.</text>
</comment>
<sequence length="313" mass="35808">MKKGVLLVNLGTPDKPEVKEIRHFLKHFLADQRVVAMPKAVWLPILYGPILMARPKKVRAAYRKIWTTAGSPLKVYMQQQVAQLQAELPDYQVFEAMSYSQPFLTDVLSEIQTAGIDDLTVVPMYPQYSTTTTMSIYDVVAQFYLKQSNMPTLHFVKDFYQRSGYIDLMATAIEQKLQTQTYDEIILSYHGIPKSYVTKGDPYQAQCEATTALLQARLPKQTFRTTYQSKFGPNEWLTPATSTTMQSLAQEGVRKILVLTPGFVADCLETIEEIDVENRAYFMDNQGEQFDYIHPFNADPRFTALLAQIVRDR</sequence>
<evidence type="ECO:0000256" key="8">
    <source>
        <dbReference type="ARBA" id="ARBA00023244"/>
    </source>
</evidence>
<dbReference type="NCBIfam" id="TIGR00109">
    <property type="entry name" value="hemH"/>
    <property type="match status" value="1"/>
</dbReference>
<dbReference type="GO" id="GO:0006783">
    <property type="term" value="P:heme biosynthetic process"/>
    <property type="evidence" value="ECO:0007669"/>
    <property type="project" value="UniProtKB-UniRule"/>
</dbReference>
<proteinExistence type="inferred from homology"/>
<comment type="pathway">
    <text evidence="1 10 11">Porphyrin-containing compound metabolism; protoheme biosynthesis.</text>
</comment>
<dbReference type="CDD" id="cd03411">
    <property type="entry name" value="Ferrochelatase_N"/>
    <property type="match status" value="1"/>
</dbReference>
<accession>A0AAC9Y136</accession>
<keyword evidence="7 10" id="KW-0456">Lyase</keyword>
<evidence type="ECO:0000313" key="13">
    <source>
        <dbReference type="Proteomes" id="UP000199749"/>
    </source>
</evidence>